<dbReference type="EMBL" id="CP002183">
    <property type="protein sequence ID" value="ADM38073.1"/>
    <property type="molecule type" value="Genomic_DNA"/>
</dbReference>
<name>E0TYW6_BACSH</name>
<dbReference type="Gene3D" id="1.10.10.10">
    <property type="entry name" value="Winged helix-like DNA-binding domain superfamily/Winged helix DNA-binding domain"/>
    <property type="match status" value="1"/>
</dbReference>
<dbReference type="AlphaFoldDB" id="E0TYW6"/>
<evidence type="ECO:0000313" key="2">
    <source>
        <dbReference type="EMBL" id="ADM38073.1"/>
    </source>
</evidence>
<protein>
    <submittedName>
        <fullName evidence="2">Probable transcriptional regulator, PadR-like family</fullName>
    </submittedName>
</protein>
<dbReference type="PANTHER" id="PTHR33169">
    <property type="entry name" value="PADR-FAMILY TRANSCRIPTIONAL REGULATOR"/>
    <property type="match status" value="1"/>
</dbReference>
<dbReference type="PANTHER" id="PTHR33169:SF14">
    <property type="entry name" value="TRANSCRIPTIONAL REGULATOR RV3488"/>
    <property type="match status" value="1"/>
</dbReference>
<organism evidence="2 3">
    <name type="scientific">Bacillus spizizenii (strain ATCC 23059 / NRRL B-14472 / W23)</name>
    <name type="common">Bacillus subtilis subsp. spizizenii</name>
    <dbReference type="NCBI Taxonomy" id="655816"/>
    <lineage>
        <taxon>Bacteria</taxon>
        <taxon>Bacillati</taxon>
        <taxon>Bacillota</taxon>
        <taxon>Bacilli</taxon>
        <taxon>Bacillales</taxon>
        <taxon>Bacillaceae</taxon>
        <taxon>Bacillus</taxon>
    </lineage>
</organism>
<reference key="1">
    <citation type="submission" date="2010-08" db="EMBL/GenBank/DDBJ databases">
        <authorList>
            <person name="Zeigler D.R."/>
        </authorList>
    </citation>
    <scope>NUCLEOTIDE SEQUENCE</scope>
    <source>
        <strain>W23</strain>
    </source>
</reference>
<dbReference type="Proteomes" id="UP000002233">
    <property type="component" value="Chromosome"/>
</dbReference>
<proteinExistence type="predicted"/>
<sequence length="196" mass="23306">MSLLLMKVSKAKLISFLRRDQLIPLLILGLLKEKPGSYGYELLAIMNERHYEYVVNYTKGSFYYNIQQLEEKRLIQRISEMRESESREKNKYILTDLGITEFNRLMTKYGTKTDYVNLSFYGAMLFEDEFDKEKMREIILVQIKQTEKKISLIEDALANKSTLMKSFVRMLENSISHHKVNVNWFYELLKEIDSEV</sequence>
<dbReference type="Pfam" id="PF03551">
    <property type="entry name" value="PadR"/>
    <property type="match status" value="1"/>
</dbReference>
<evidence type="ECO:0000259" key="1">
    <source>
        <dbReference type="Pfam" id="PF03551"/>
    </source>
</evidence>
<dbReference type="InterPro" id="IPR052509">
    <property type="entry name" value="Metal_resp_DNA-bind_regulator"/>
</dbReference>
<gene>
    <name evidence="2" type="ordered locus">BSUW23_10145</name>
</gene>
<reference evidence="2 3" key="2">
    <citation type="journal article" date="2011" name="Microbiology">
        <title>The genome sequence of Bacillus subtilis subsp. spizizenii W23: insights into speciation within the B. subtilis complex and into the history of B. subtilis genetics.</title>
        <authorList>
            <person name="Zeigler D.R."/>
        </authorList>
    </citation>
    <scope>NUCLEOTIDE SEQUENCE [LARGE SCALE GENOMIC DNA]</scope>
    <source>
        <strain evidence="3">ATCC 23059 / NRRL B-14472 / W23</strain>
    </source>
</reference>
<dbReference type="KEGG" id="bss:BSUW23_10145"/>
<dbReference type="InterPro" id="IPR036388">
    <property type="entry name" value="WH-like_DNA-bd_sf"/>
</dbReference>
<evidence type="ECO:0000313" key="3">
    <source>
        <dbReference type="Proteomes" id="UP000002233"/>
    </source>
</evidence>
<feature type="domain" description="Transcription regulator PadR N-terminal" evidence="1">
    <location>
        <begin position="27"/>
        <end position="102"/>
    </location>
</feature>
<dbReference type="HOGENOM" id="CLU_089258_7_0_9"/>
<dbReference type="InterPro" id="IPR005149">
    <property type="entry name" value="Tscrpt_reg_PadR_N"/>
</dbReference>
<dbReference type="InterPro" id="IPR036390">
    <property type="entry name" value="WH_DNA-bd_sf"/>
</dbReference>
<dbReference type="SUPFAM" id="SSF46785">
    <property type="entry name" value="Winged helix' DNA-binding domain"/>
    <property type="match status" value="1"/>
</dbReference>
<accession>E0TYW6</accession>